<organism evidence="1 2">
    <name type="scientific">Pelotomaculum isophthalicicum JI</name>
    <dbReference type="NCBI Taxonomy" id="947010"/>
    <lineage>
        <taxon>Bacteria</taxon>
        <taxon>Bacillati</taxon>
        <taxon>Bacillota</taxon>
        <taxon>Clostridia</taxon>
        <taxon>Eubacteriales</taxon>
        <taxon>Desulfotomaculaceae</taxon>
        <taxon>Pelotomaculum</taxon>
    </lineage>
</organism>
<protein>
    <submittedName>
        <fullName evidence="1">S-adenosylmethionine-binding domain-containing protein</fullName>
    </submittedName>
</protein>
<dbReference type="InterPro" id="IPR007757">
    <property type="entry name" value="MT-A70-like"/>
</dbReference>
<name>A0A9X4JVN6_9FIRM</name>
<dbReference type="RefSeq" id="WP_277444037.1">
    <property type="nucleotide sequence ID" value="NZ_JAKOAV010000017.1"/>
</dbReference>
<reference evidence="1" key="1">
    <citation type="submission" date="2022-02" db="EMBL/GenBank/DDBJ databases">
        <authorList>
            <person name="Leng L."/>
        </authorList>
    </citation>
    <scope>NUCLEOTIDE SEQUENCE</scope>
    <source>
        <strain evidence="1">JI</strain>
    </source>
</reference>
<sequence length="106" mass="12269">MRGHRQGAETHYETQSHTWIRSLPVQDLAARDEVITAWGFKYKTVAFVWVNQTRTGKWPVTLAGGQWVISNTEPCLLATKGRPQRIERNIKQFVVAERTKHSKKPR</sequence>
<comment type="caution">
    <text evidence="1">The sequence shown here is derived from an EMBL/GenBank/DDBJ whole genome shotgun (WGS) entry which is preliminary data.</text>
</comment>
<evidence type="ECO:0000313" key="2">
    <source>
        <dbReference type="Proteomes" id="UP001154312"/>
    </source>
</evidence>
<dbReference type="Pfam" id="PF05063">
    <property type="entry name" value="MT-A70"/>
    <property type="match status" value="1"/>
</dbReference>
<evidence type="ECO:0000313" key="1">
    <source>
        <dbReference type="EMBL" id="MDF9408681.1"/>
    </source>
</evidence>
<dbReference type="AlphaFoldDB" id="A0A9X4JVN6"/>
<keyword evidence="2" id="KW-1185">Reference proteome</keyword>
<gene>
    <name evidence="1" type="ORF">L7E55_09985</name>
</gene>
<proteinExistence type="predicted"/>
<accession>A0A9X4JVN6</accession>
<dbReference type="Proteomes" id="UP001154312">
    <property type="component" value="Unassembled WGS sequence"/>
</dbReference>
<dbReference type="EMBL" id="JAKOAV010000017">
    <property type="protein sequence ID" value="MDF9408681.1"/>
    <property type="molecule type" value="Genomic_DNA"/>
</dbReference>